<comment type="caution">
    <text evidence="6">The sequence shown here is derived from an EMBL/GenBank/DDBJ whole genome shotgun (WGS) entry which is preliminary data.</text>
</comment>
<dbReference type="InterPro" id="IPR020904">
    <property type="entry name" value="Sc_DH/Rdtase_CS"/>
</dbReference>
<dbReference type="PANTHER" id="PTHR48107">
    <property type="entry name" value="NADPH-DEPENDENT ALDEHYDE REDUCTASE-LIKE PROTEIN, CHLOROPLASTIC-RELATED"/>
    <property type="match status" value="1"/>
</dbReference>
<sequence>MGTSDLPPKALVELMKDDHEIEIFEDFKVASAKKLHAGFTHKAVYDDQRAVYAPLPSTDLIADLEYKPQGCGWEDVLNCIAIAKASYDDKAWQTRIKNKEEILRQLEDLPVLLSTATEKWKFYSRDENLKSAVRNLYETVADSLSILIRILLRKQEGSWIGSYKALDAPRPTKTDKILISKVELLLYLNLGEVGSIVEDVDRIRQQGTNVASEGRELARKIMNMAQFTEWVQEDHSRLLLVDGHCKDLGNGKTSPLSVLCASLASNFAESDSLVILQYYCGHHGLDFNGLPAGPLGLIRSLVAQLLRKSDDVLPQELEIDRELYDRVNPNDIDNLCEIFGVIFSQINRNKITLCIIDEIAEFEGERGGWADGMSLVAFQLRWMVHQFQGPQRLKVLMSSADKSAVVSQLLDDDDKISFRGNLKPTSEPTKLEGKDGFSEYLAAGKLKGNKALITGGDSGIGRSVAVLFAREGSDVSIVYLPEEQEDAEETKRLVEKEGRQCLLIPGNLMDNQVCKTAVEEHVKTFGKIHVLVNNASKQIMCDNFAEIDLENVESTFRSNILQMFAVTKYALPHMEKGASIINTTSTQAFKGSPTTVDYSSTKGAIVSFTRSLGKQLMPKGIRVNAVAPGPVHTPIQAASRPAEQMEGFGKEESGIGRPGQPSEVAPSFVFLAGKDSELYYGQVLNAYPLGD</sequence>
<keyword evidence="4" id="KW-0560">Oxidoreductase</keyword>
<evidence type="ECO:0000256" key="3">
    <source>
        <dbReference type="ARBA" id="ARBA00022857"/>
    </source>
</evidence>
<evidence type="ECO:0000259" key="5">
    <source>
        <dbReference type="Pfam" id="PF24883"/>
    </source>
</evidence>
<dbReference type="Gene3D" id="3.40.50.720">
    <property type="entry name" value="NAD(P)-binding Rossmann-like Domain"/>
    <property type="match status" value="1"/>
</dbReference>
<evidence type="ECO:0000313" key="7">
    <source>
        <dbReference type="Proteomes" id="UP001430848"/>
    </source>
</evidence>
<dbReference type="InterPro" id="IPR056884">
    <property type="entry name" value="NPHP3-like_N"/>
</dbReference>
<dbReference type="PRINTS" id="PR00080">
    <property type="entry name" value="SDRFAMILY"/>
</dbReference>
<keyword evidence="7" id="KW-1185">Reference proteome</keyword>
<accession>A0ABR1P8V7</accession>
<dbReference type="PROSITE" id="PS00061">
    <property type="entry name" value="ADH_SHORT"/>
    <property type="match status" value="1"/>
</dbReference>
<dbReference type="Pfam" id="PF13561">
    <property type="entry name" value="adh_short_C2"/>
    <property type="match status" value="1"/>
</dbReference>
<gene>
    <name evidence="6" type="ORF">SLS63_006223</name>
</gene>
<dbReference type="SUPFAM" id="SSF51735">
    <property type="entry name" value="NAD(P)-binding Rossmann-fold domains"/>
    <property type="match status" value="1"/>
</dbReference>
<dbReference type="InterPro" id="IPR002347">
    <property type="entry name" value="SDR_fam"/>
</dbReference>
<dbReference type="Pfam" id="PF24883">
    <property type="entry name" value="NPHP3_N"/>
    <property type="match status" value="1"/>
</dbReference>
<dbReference type="PANTHER" id="PTHR48107:SF16">
    <property type="entry name" value="NADPH-DEPENDENT ALDEHYDE REDUCTASE 1, CHLOROPLASTIC"/>
    <property type="match status" value="1"/>
</dbReference>
<keyword evidence="2" id="KW-0677">Repeat</keyword>
<dbReference type="EMBL" id="JAKNSF020000029">
    <property type="protein sequence ID" value="KAK7729350.1"/>
    <property type="molecule type" value="Genomic_DNA"/>
</dbReference>
<dbReference type="Proteomes" id="UP001430848">
    <property type="component" value="Unassembled WGS sequence"/>
</dbReference>
<protein>
    <recommendedName>
        <fullName evidence="5">Nephrocystin 3-like N-terminal domain-containing protein</fullName>
    </recommendedName>
</protein>
<evidence type="ECO:0000256" key="4">
    <source>
        <dbReference type="ARBA" id="ARBA00023002"/>
    </source>
</evidence>
<name>A0ABR1P8V7_DIAER</name>
<feature type="domain" description="Nephrocystin 3-like N-terminal" evidence="5">
    <location>
        <begin position="221"/>
        <end position="399"/>
    </location>
</feature>
<evidence type="ECO:0000256" key="1">
    <source>
        <dbReference type="ARBA" id="ARBA00006484"/>
    </source>
</evidence>
<proteinExistence type="inferred from homology"/>
<organism evidence="6 7">
    <name type="scientific">Diaporthe eres</name>
    <name type="common">Phomopsis oblonga</name>
    <dbReference type="NCBI Taxonomy" id="83184"/>
    <lineage>
        <taxon>Eukaryota</taxon>
        <taxon>Fungi</taxon>
        <taxon>Dikarya</taxon>
        <taxon>Ascomycota</taxon>
        <taxon>Pezizomycotina</taxon>
        <taxon>Sordariomycetes</taxon>
        <taxon>Sordariomycetidae</taxon>
        <taxon>Diaporthales</taxon>
        <taxon>Diaporthaceae</taxon>
        <taxon>Diaporthe</taxon>
        <taxon>Diaporthe eres species complex</taxon>
    </lineage>
</organism>
<dbReference type="InterPro" id="IPR036291">
    <property type="entry name" value="NAD(P)-bd_dom_sf"/>
</dbReference>
<evidence type="ECO:0000256" key="2">
    <source>
        <dbReference type="ARBA" id="ARBA00022737"/>
    </source>
</evidence>
<keyword evidence="3" id="KW-0521">NADP</keyword>
<reference evidence="6 7" key="1">
    <citation type="submission" date="2024-02" db="EMBL/GenBank/DDBJ databases">
        <title>De novo assembly and annotation of 12 fungi associated with fruit tree decline syndrome in Ontario, Canada.</title>
        <authorList>
            <person name="Sulman M."/>
            <person name="Ellouze W."/>
            <person name="Ilyukhin E."/>
        </authorList>
    </citation>
    <scope>NUCLEOTIDE SEQUENCE [LARGE SCALE GENOMIC DNA]</scope>
    <source>
        <strain evidence="6 7">M169</strain>
    </source>
</reference>
<dbReference type="PRINTS" id="PR00081">
    <property type="entry name" value="GDHRDH"/>
</dbReference>
<evidence type="ECO:0000313" key="6">
    <source>
        <dbReference type="EMBL" id="KAK7729350.1"/>
    </source>
</evidence>
<comment type="similarity">
    <text evidence="1">Belongs to the short-chain dehydrogenases/reductases (SDR) family.</text>
</comment>